<dbReference type="PROSITE" id="PS50111">
    <property type="entry name" value="CHEMOTAXIS_TRANSDUC_2"/>
    <property type="match status" value="1"/>
</dbReference>
<feature type="domain" description="Methyl-accepting transducer" evidence="12">
    <location>
        <begin position="272"/>
        <end position="508"/>
    </location>
</feature>
<evidence type="ECO:0000313" key="15">
    <source>
        <dbReference type="Proteomes" id="UP001560296"/>
    </source>
</evidence>
<evidence type="ECO:0000256" key="7">
    <source>
        <dbReference type="ARBA" id="ARBA00023224"/>
    </source>
</evidence>
<dbReference type="Pfam" id="PF12729">
    <property type="entry name" value="4HB_MCP_1"/>
    <property type="match status" value="1"/>
</dbReference>
<dbReference type="InterPro" id="IPR004089">
    <property type="entry name" value="MCPsignal_dom"/>
</dbReference>
<evidence type="ECO:0000259" key="13">
    <source>
        <dbReference type="PROSITE" id="PS50885"/>
    </source>
</evidence>
<comment type="subcellular location">
    <subcellularLocation>
        <location evidence="1">Cell membrane</location>
    </subcellularLocation>
</comment>
<evidence type="ECO:0000256" key="10">
    <source>
        <dbReference type="SAM" id="Coils"/>
    </source>
</evidence>
<accession>A0ABV3YXG5</accession>
<dbReference type="SUPFAM" id="SSF58104">
    <property type="entry name" value="Methyl-accepting chemotaxis protein (MCP) signaling domain"/>
    <property type="match status" value="1"/>
</dbReference>
<feature type="domain" description="HAMP" evidence="13">
    <location>
        <begin position="214"/>
        <end position="267"/>
    </location>
</feature>
<dbReference type="InterPro" id="IPR003660">
    <property type="entry name" value="HAMP_dom"/>
</dbReference>
<protein>
    <submittedName>
        <fullName evidence="14">Methyl-accepting chemotaxis protein</fullName>
    </submittedName>
</protein>
<name>A0ABV3YXG5_9PSED</name>
<proteinExistence type="inferred from homology"/>
<dbReference type="PRINTS" id="PR00260">
    <property type="entry name" value="CHEMTRNSDUCR"/>
</dbReference>
<sequence length="551" mass="59877">MGRFLNLGIGSKLIAAFVVLIVGFGALLFSSLERFASLQDVEEQQFRRHYQRVSEVKELRLNIAAQRTDLMQVINQEAQAELASIEDAIRRRTSENDRLVTRLQEAAGEDEEFASTLEDMLAVRAVLAQTREQQLNLIRAGAFEQARQLSAGVQLERMNRIHELGLELSRLTDSRVAAALAHSRQALQMQRDQVWRLSLLLVGASALLAWLLSRHIAQPLAHLTALAERIGRGEIPKEVAASERRDEVGRLSQAFVDMSQYLHELVREMNEGISVLASSSEEILAATSQVATSTQETATAISEIVTTVEEVKQTAVLAGSKSQTVAESTERTRQVALSGREAVEEALRGMEQIREQMQAVAESIMRLGEQSQTIGEIVATVSDLAEQSNLLGVNASIEAMKAGEAGKGFSVVAQEVKALAEQSKQATAQVRGILGEIQKAMTKAVLLAEQGSKTVETGYERAQSSGEAIRTLSSNIEASSEVALQIAATSQQQMVGMDQIVTAMASIRQASQDNVGGTQQVDLAARNLHQLGMKLKGLAGKFTLQSDGNHD</sequence>
<dbReference type="RefSeq" id="WP_369288968.1">
    <property type="nucleotide sequence ID" value="NZ_JBFTEG010000018.1"/>
</dbReference>
<keyword evidence="5 11" id="KW-1133">Transmembrane helix</keyword>
<evidence type="ECO:0000256" key="1">
    <source>
        <dbReference type="ARBA" id="ARBA00004236"/>
    </source>
</evidence>
<evidence type="ECO:0000256" key="9">
    <source>
        <dbReference type="PROSITE-ProRule" id="PRU00284"/>
    </source>
</evidence>
<dbReference type="InterPro" id="IPR024478">
    <property type="entry name" value="HlyB_4HB_MCP"/>
</dbReference>
<evidence type="ECO:0000256" key="4">
    <source>
        <dbReference type="ARBA" id="ARBA00022692"/>
    </source>
</evidence>
<gene>
    <name evidence="14" type="ORF">AB5S05_18345</name>
</gene>
<dbReference type="Gene3D" id="6.10.340.10">
    <property type="match status" value="1"/>
</dbReference>
<evidence type="ECO:0000256" key="3">
    <source>
        <dbReference type="ARBA" id="ARBA00022481"/>
    </source>
</evidence>
<comment type="similarity">
    <text evidence="8">Belongs to the methyl-accepting chemotaxis (MCP) protein family.</text>
</comment>
<evidence type="ECO:0000256" key="11">
    <source>
        <dbReference type="SAM" id="Phobius"/>
    </source>
</evidence>
<keyword evidence="6 11" id="KW-0472">Membrane</keyword>
<dbReference type="PANTHER" id="PTHR32089">
    <property type="entry name" value="METHYL-ACCEPTING CHEMOTAXIS PROTEIN MCPB"/>
    <property type="match status" value="1"/>
</dbReference>
<feature type="coiled-coil region" evidence="10">
    <location>
        <begin position="340"/>
        <end position="370"/>
    </location>
</feature>
<dbReference type="CDD" id="cd06225">
    <property type="entry name" value="HAMP"/>
    <property type="match status" value="1"/>
</dbReference>
<feature type="coiled-coil region" evidence="10">
    <location>
        <begin position="56"/>
        <end position="95"/>
    </location>
</feature>
<comment type="caution">
    <text evidence="14">The sequence shown here is derived from an EMBL/GenBank/DDBJ whole genome shotgun (WGS) entry which is preliminary data.</text>
</comment>
<dbReference type="PROSITE" id="PS50885">
    <property type="entry name" value="HAMP"/>
    <property type="match status" value="1"/>
</dbReference>
<evidence type="ECO:0000313" key="14">
    <source>
        <dbReference type="EMBL" id="MEX6504028.1"/>
    </source>
</evidence>
<dbReference type="PANTHER" id="PTHR32089:SF112">
    <property type="entry name" value="LYSOZYME-LIKE PROTEIN-RELATED"/>
    <property type="match status" value="1"/>
</dbReference>
<dbReference type="Gene3D" id="1.10.287.950">
    <property type="entry name" value="Methyl-accepting chemotaxis protein"/>
    <property type="match status" value="1"/>
</dbReference>
<keyword evidence="7 9" id="KW-0807">Transducer</keyword>
<dbReference type="EMBL" id="JBFTEG010000018">
    <property type="protein sequence ID" value="MEX6504028.1"/>
    <property type="molecule type" value="Genomic_DNA"/>
</dbReference>
<dbReference type="Proteomes" id="UP001560296">
    <property type="component" value="Unassembled WGS sequence"/>
</dbReference>
<dbReference type="InterPro" id="IPR004090">
    <property type="entry name" value="Chemotax_Me-accpt_rcpt"/>
</dbReference>
<dbReference type="Pfam" id="PF00015">
    <property type="entry name" value="MCPsignal"/>
    <property type="match status" value="1"/>
</dbReference>
<evidence type="ECO:0000256" key="5">
    <source>
        <dbReference type="ARBA" id="ARBA00022989"/>
    </source>
</evidence>
<evidence type="ECO:0000256" key="6">
    <source>
        <dbReference type="ARBA" id="ARBA00023136"/>
    </source>
</evidence>
<organism evidence="14 15">
    <name type="scientific">Pseudomonas zhanjiangensis</name>
    <dbReference type="NCBI Taxonomy" id="3239015"/>
    <lineage>
        <taxon>Bacteria</taxon>
        <taxon>Pseudomonadati</taxon>
        <taxon>Pseudomonadota</taxon>
        <taxon>Gammaproteobacteria</taxon>
        <taxon>Pseudomonadales</taxon>
        <taxon>Pseudomonadaceae</taxon>
        <taxon>Pseudomonas</taxon>
    </lineage>
</organism>
<dbReference type="Pfam" id="PF00672">
    <property type="entry name" value="HAMP"/>
    <property type="match status" value="1"/>
</dbReference>
<keyword evidence="15" id="KW-1185">Reference proteome</keyword>
<dbReference type="SMART" id="SM00304">
    <property type="entry name" value="HAMP"/>
    <property type="match status" value="1"/>
</dbReference>
<evidence type="ECO:0000259" key="12">
    <source>
        <dbReference type="PROSITE" id="PS50111"/>
    </source>
</evidence>
<keyword evidence="2" id="KW-1003">Cell membrane</keyword>
<reference evidence="14 15" key="1">
    <citation type="submission" date="2024-07" db="EMBL/GenBank/DDBJ databases">
        <authorList>
            <person name="Li M."/>
        </authorList>
    </citation>
    <scope>NUCLEOTIDE SEQUENCE [LARGE SCALE GENOMIC DNA]</scope>
    <source>
        <strain evidence="14 15">25A3E</strain>
    </source>
</reference>
<evidence type="ECO:0000256" key="2">
    <source>
        <dbReference type="ARBA" id="ARBA00022475"/>
    </source>
</evidence>
<evidence type="ECO:0000256" key="8">
    <source>
        <dbReference type="ARBA" id="ARBA00029447"/>
    </source>
</evidence>
<keyword evidence="3" id="KW-0488">Methylation</keyword>
<feature type="transmembrane region" description="Helical" evidence="11">
    <location>
        <begin position="12"/>
        <end position="29"/>
    </location>
</feature>
<keyword evidence="10" id="KW-0175">Coiled coil</keyword>
<dbReference type="SMART" id="SM00283">
    <property type="entry name" value="MA"/>
    <property type="match status" value="1"/>
</dbReference>
<keyword evidence="4 11" id="KW-0812">Transmembrane</keyword>